<accession>A0ABX7HA95</accession>
<dbReference type="RefSeq" id="WP_027201877.1">
    <property type="nucleotide sequence ID" value="NZ_CAJKXH010000045.1"/>
</dbReference>
<dbReference type="Proteomes" id="UP000654720">
    <property type="component" value="Chromosome"/>
</dbReference>
<evidence type="ECO:0000313" key="2">
    <source>
        <dbReference type="Proteomes" id="UP000654720"/>
    </source>
</evidence>
<keyword evidence="2" id="KW-1185">Reference proteome</keyword>
<name>A0ABX7HA95_9BACT</name>
<proteinExistence type="predicted"/>
<protein>
    <recommendedName>
        <fullName evidence="3">DUF416 family protein</fullName>
    </recommendedName>
</protein>
<dbReference type="EMBL" id="CP069450">
    <property type="protein sequence ID" value="QRO51063.1"/>
    <property type="molecule type" value="Genomic_DNA"/>
</dbReference>
<sequence>MEKNLFREVYKQVCGLALKDCPPSSLSGLLHGYLSVYSMVRVYPWLEDEYGCLWDIHDRIREIARVIQELLKDKDIPVDTRAGYVVDLMDAYLLYSDLKFLDTALDTAYEILIPKGSNKIVLPCRTPNICRLLCNCYYFTGEDECGVLAKNLVTEALGVSRKFSCEELGDWWEAICFYEDVVGAMELPPKEQIRLEEERIRLTISVRQWKDEMIERFIEETGEDFGILANVFKVLAKRNFYEYNELNGKIFH</sequence>
<dbReference type="GeneID" id="93096069"/>
<organism evidence="1 2">
    <name type="scientific">Butyricimonas virosa</name>
    <dbReference type="NCBI Taxonomy" id="544645"/>
    <lineage>
        <taxon>Bacteria</taxon>
        <taxon>Pseudomonadati</taxon>
        <taxon>Bacteroidota</taxon>
        <taxon>Bacteroidia</taxon>
        <taxon>Bacteroidales</taxon>
        <taxon>Odoribacteraceae</taxon>
        <taxon>Butyricimonas</taxon>
    </lineage>
</organism>
<evidence type="ECO:0000313" key="1">
    <source>
        <dbReference type="EMBL" id="QRO51063.1"/>
    </source>
</evidence>
<gene>
    <name evidence="1" type="ORF">I6J59_05450</name>
</gene>
<reference evidence="1 2" key="1">
    <citation type="submission" date="2021-02" db="EMBL/GenBank/DDBJ databases">
        <title>FDA dAtabase for Regulatory Grade micrObial Sequences (FDA-ARGOS): Supporting development and validation of Infectious Disease Dx tests.</title>
        <authorList>
            <person name="Carlson P."/>
            <person name="Fischbach M."/>
            <person name="Hastie J."/>
            <person name="Bilen M."/>
            <person name="Cheng A."/>
            <person name="Tallon L."/>
            <person name="Sadzewicz L."/>
            <person name="Zhao X."/>
            <person name="Boylan J."/>
            <person name="Ott S."/>
            <person name="Bowen H."/>
            <person name="Vavikolanu K."/>
            <person name="Mehta A."/>
            <person name="Aluvathingal J."/>
            <person name="Nadendla S."/>
            <person name="Yan Y."/>
            <person name="Sichtig H."/>
        </authorList>
    </citation>
    <scope>NUCLEOTIDE SEQUENCE [LARGE SCALE GENOMIC DNA]</scope>
    <source>
        <strain evidence="1 2">FDAARGOS_1229</strain>
    </source>
</reference>
<evidence type="ECO:0008006" key="3">
    <source>
        <dbReference type="Google" id="ProtNLM"/>
    </source>
</evidence>